<reference evidence="10 11" key="1">
    <citation type="submission" date="2021-06" db="EMBL/GenBank/DDBJ databases">
        <authorList>
            <person name="Sun Q."/>
            <person name="Li D."/>
        </authorList>
    </citation>
    <scope>NUCLEOTIDE SEQUENCE [LARGE SCALE GENOMIC DNA]</scope>
    <source>
        <strain evidence="10 11">MSJ-11</strain>
    </source>
</reference>
<dbReference type="Pfam" id="PF13231">
    <property type="entry name" value="PMT_2"/>
    <property type="match status" value="1"/>
</dbReference>
<evidence type="ECO:0000256" key="6">
    <source>
        <dbReference type="ARBA" id="ARBA00022989"/>
    </source>
</evidence>
<dbReference type="PANTHER" id="PTHR33908:SF11">
    <property type="entry name" value="MEMBRANE PROTEIN"/>
    <property type="match status" value="1"/>
</dbReference>
<protein>
    <submittedName>
        <fullName evidence="10">Glycosyltransferase family 39 protein</fullName>
    </submittedName>
</protein>
<feature type="transmembrane region" description="Helical" evidence="8">
    <location>
        <begin position="155"/>
        <end position="172"/>
    </location>
</feature>
<keyword evidence="4" id="KW-0808">Transferase</keyword>
<dbReference type="Proteomes" id="UP000726170">
    <property type="component" value="Unassembled WGS sequence"/>
</dbReference>
<evidence type="ECO:0000256" key="3">
    <source>
        <dbReference type="ARBA" id="ARBA00022676"/>
    </source>
</evidence>
<sequence length="414" mass="48418">MNKLKDMSEEKRINIYLIIIEIVFISVAIFSIFAYGDSLLLGSLEEFNNDDVKYIRSAWNLIDNNILSYENIKEPTVYIMPGLTLVLSFFMSIFGKINGIVAFKIFQAILQGISLYLLFLIGKKVFNSKVALIACFMDALYAAEIYATNLILMEVIFKCLLLLLIYISIYAIEKKSLKLYVLGGIVWTTACLFRPPIAAYPLLILIMWIKNRYSFSEMVKYTMVVTTIFCIIMAPWWIRNYKVFDRVILFTKSSGNPFLQGTFVNYDQSKGWGVPYEKGKDALESDENEIKAGLERLKIYGKKEPLKYIAWYTLGKTFYLWRAPFYWIANISYIPVIIYHHVILYLALYGMIKHKDKSLNLKFLIMVVVYFNVIYLPYFTFERYAYPIMPLVILFAAYTVNDRRYKKIGNYYSY</sequence>
<gene>
    <name evidence="10" type="ORF">KQI86_10865</name>
</gene>
<evidence type="ECO:0000256" key="7">
    <source>
        <dbReference type="ARBA" id="ARBA00023136"/>
    </source>
</evidence>
<evidence type="ECO:0000256" key="8">
    <source>
        <dbReference type="SAM" id="Phobius"/>
    </source>
</evidence>
<keyword evidence="3" id="KW-0328">Glycosyltransferase</keyword>
<dbReference type="InterPro" id="IPR050297">
    <property type="entry name" value="LipidA_mod_glycosyltrf_83"/>
</dbReference>
<keyword evidence="5 8" id="KW-0812">Transmembrane</keyword>
<accession>A0ABS6EJ79</accession>
<organism evidence="10 11">
    <name type="scientific">Clostridium mobile</name>
    <dbReference type="NCBI Taxonomy" id="2841512"/>
    <lineage>
        <taxon>Bacteria</taxon>
        <taxon>Bacillati</taxon>
        <taxon>Bacillota</taxon>
        <taxon>Clostridia</taxon>
        <taxon>Eubacteriales</taxon>
        <taxon>Clostridiaceae</taxon>
        <taxon>Clostridium</taxon>
    </lineage>
</organism>
<evidence type="ECO:0000313" key="11">
    <source>
        <dbReference type="Proteomes" id="UP000726170"/>
    </source>
</evidence>
<comment type="caution">
    <text evidence="10">The sequence shown here is derived from an EMBL/GenBank/DDBJ whole genome shotgun (WGS) entry which is preliminary data.</text>
</comment>
<feature type="transmembrane region" description="Helical" evidence="8">
    <location>
        <begin position="12"/>
        <end position="35"/>
    </location>
</feature>
<feature type="transmembrane region" description="Helical" evidence="8">
    <location>
        <begin position="384"/>
        <end position="401"/>
    </location>
</feature>
<proteinExistence type="predicted"/>
<feature type="domain" description="Glycosyltransferase RgtA/B/C/D-like" evidence="9">
    <location>
        <begin position="81"/>
        <end position="236"/>
    </location>
</feature>
<keyword evidence="2" id="KW-1003">Cell membrane</keyword>
<comment type="subcellular location">
    <subcellularLocation>
        <location evidence="1">Cell membrane</location>
        <topology evidence="1">Multi-pass membrane protein</topology>
    </subcellularLocation>
</comment>
<feature type="transmembrane region" description="Helical" evidence="8">
    <location>
        <begin position="221"/>
        <end position="238"/>
    </location>
</feature>
<feature type="transmembrane region" description="Helical" evidence="8">
    <location>
        <begin position="325"/>
        <end position="347"/>
    </location>
</feature>
<evidence type="ECO:0000256" key="2">
    <source>
        <dbReference type="ARBA" id="ARBA00022475"/>
    </source>
</evidence>
<keyword evidence="7 8" id="KW-0472">Membrane</keyword>
<dbReference type="PANTHER" id="PTHR33908">
    <property type="entry name" value="MANNOSYLTRANSFERASE YKCB-RELATED"/>
    <property type="match status" value="1"/>
</dbReference>
<evidence type="ECO:0000313" key="10">
    <source>
        <dbReference type="EMBL" id="MBU5484837.1"/>
    </source>
</evidence>
<evidence type="ECO:0000256" key="4">
    <source>
        <dbReference type="ARBA" id="ARBA00022679"/>
    </source>
</evidence>
<keyword evidence="11" id="KW-1185">Reference proteome</keyword>
<dbReference type="RefSeq" id="WP_216439337.1">
    <property type="nucleotide sequence ID" value="NZ_JAHLQF010000002.1"/>
</dbReference>
<keyword evidence="6 8" id="KW-1133">Transmembrane helix</keyword>
<dbReference type="InterPro" id="IPR038731">
    <property type="entry name" value="RgtA/B/C-like"/>
</dbReference>
<feature type="transmembrane region" description="Helical" evidence="8">
    <location>
        <begin position="184"/>
        <end position="209"/>
    </location>
</feature>
<feature type="transmembrane region" description="Helical" evidence="8">
    <location>
        <begin position="77"/>
        <end position="94"/>
    </location>
</feature>
<feature type="transmembrane region" description="Helical" evidence="8">
    <location>
        <begin position="101"/>
        <end position="119"/>
    </location>
</feature>
<evidence type="ECO:0000256" key="5">
    <source>
        <dbReference type="ARBA" id="ARBA00022692"/>
    </source>
</evidence>
<dbReference type="EMBL" id="JAHLQF010000002">
    <property type="protein sequence ID" value="MBU5484837.1"/>
    <property type="molecule type" value="Genomic_DNA"/>
</dbReference>
<name>A0ABS6EJ79_9CLOT</name>
<evidence type="ECO:0000259" key="9">
    <source>
        <dbReference type="Pfam" id="PF13231"/>
    </source>
</evidence>
<evidence type="ECO:0000256" key="1">
    <source>
        <dbReference type="ARBA" id="ARBA00004651"/>
    </source>
</evidence>
<feature type="transmembrane region" description="Helical" evidence="8">
    <location>
        <begin position="359"/>
        <end position="378"/>
    </location>
</feature>